<sequence>MFSPSPACGRGAGERAGRALQLAKVAVVDHAHEGEVAQVRAMGA</sequence>
<dbReference type="AlphaFoldDB" id="A0A975XG38"/>
<reference evidence="1 2" key="1">
    <citation type="submission" date="2018-01" db="EMBL/GenBank/DDBJ databases">
        <authorList>
            <person name="Clerissi C."/>
        </authorList>
    </citation>
    <scope>NUCLEOTIDE SEQUENCE [LARGE SCALE GENOMIC DNA]</scope>
    <source>
        <strain evidence="1">Cupriavidus taiwanensis STM 3521</strain>
    </source>
</reference>
<evidence type="ECO:0000313" key="2">
    <source>
        <dbReference type="Proteomes" id="UP000256297"/>
    </source>
</evidence>
<proteinExistence type="predicted"/>
<dbReference type="Proteomes" id="UP000256297">
    <property type="component" value="Chromosome CBM2589_a"/>
</dbReference>
<comment type="caution">
    <text evidence="1">The sequence shown here is derived from an EMBL/GenBank/DDBJ whole genome shotgun (WGS) entry which is preliminary data.</text>
</comment>
<evidence type="ECO:0000313" key="1">
    <source>
        <dbReference type="EMBL" id="SOY67324.1"/>
    </source>
</evidence>
<dbReference type="EMBL" id="OFSP01000038">
    <property type="protein sequence ID" value="SOY67324.1"/>
    <property type="molecule type" value="Genomic_DNA"/>
</dbReference>
<name>A0A975XG38_9BURK</name>
<protein>
    <submittedName>
        <fullName evidence="1">Uncharacterized protein</fullName>
    </submittedName>
</protein>
<gene>
    <name evidence="1" type="ORF">CBM2589_A80019</name>
</gene>
<accession>A0A975XG38</accession>
<organism evidence="1 2">
    <name type="scientific">Cupriavidus taiwanensis</name>
    <dbReference type="NCBI Taxonomy" id="164546"/>
    <lineage>
        <taxon>Bacteria</taxon>
        <taxon>Pseudomonadati</taxon>
        <taxon>Pseudomonadota</taxon>
        <taxon>Betaproteobacteria</taxon>
        <taxon>Burkholderiales</taxon>
        <taxon>Burkholderiaceae</taxon>
        <taxon>Cupriavidus</taxon>
    </lineage>
</organism>